<evidence type="ECO:0000313" key="3">
    <source>
        <dbReference type="EMBL" id="SUO95006.1"/>
    </source>
</evidence>
<keyword evidence="1 2" id="KW-0732">Signal</keyword>
<proteinExistence type="predicted"/>
<dbReference type="EMBL" id="UHIC01000001">
    <property type="protein sequence ID" value="SUO95006.1"/>
    <property type="molecule type" value="Genomic_DNA"/>
</dbReference>
<feature type="signal peptide" evidence="2">
    <location>
        <begin position="1"/>
        <end position="19"/>
    </location>
</feature>
<name>A0A380MSG8_9GAMM</name>
<dbReference type="PANTHER" id="PTHR33376">
    <property type="match status" value="1"/>
</dbReference>
<protein>
    <submittedName>
        <fullName evidence="3">TRAP-type mannitol/chloroaromatic compound transport system, periplasmic component</fullName>
    </submittedName>
</protein>
<accession>A0A380MSG8</accession>
<dbReference type="RefSeq" id="WP_072576714.1">
    <property type="nucleotide sequence ID" value="NZ_LWHB01000093.1"/>
</dbReference>
<dbReference type="Pfam" id="PF03480">
    <property type="entry name" value="DctP"/>
    <property type="match status" value="1"/>
</dbReference>
<dbReference type="InterPro" id="IPR038404">
    <property type="entry name" value="TRAP_DctP_sf"/>
</dbReference>
<keyword evidence="4" id="KW-1185">Reference proteome</keyword>
<dbReference type="AlphaFoldDB" id="A0A380MSG8"/>
<dbReference type="PANTHER" id="PTHR33376:SF4">
    <property type="entry name" value="SIALIC ACID-BINDING PERIPLASMIC PROTEIN SIAP"/>
    <property type="match status" value="1"/>
</dbReference>
<dbReference type="NCBIfam" id="NF037995">
    <property type="entry name" value="TRAP_S1"/>
    <property type="match status" value="1"/>
</dbReference>
<evidence type="ECO:0000256" key="2">
    <source>
        <dbReference type="SAM" id="SignalP"/>
    </source>
</evidence>
<dbReference type="CDD" id="cd13602">
    <property type="entry name" value="PBP2_TRAP_BpDctp6_7"/>
    <property type="match status" value="1"/>
</dbReference>
<dbReference type="Proteomes" id="UP000254601">
    <property type="component" value="Unassembled WGS sequence"/>
</dbReference>
<sequence>MKKSILALAIAFGAFSANADTWNMATPYPDNEFHTLNIKEFIKDVEAATDGKIKITLHSGASLYKAPEIFKAVRANQVQMGELLISALSNDDPVFKVDTLPFLATTYPQSQKLWSVSKDVVAKKLDEKGVVLLYVIAWPGQNFYTKAPFENLDYFKGKKMRAYNVLTTQIAKALDASPVTVEASDVAQAFSTGQIEAMITSPITGVSTQAWDYVKNYTEVNAWLPKNMIFVSKRVWNKLDKDTQEKVLAAAEKAEKRGWEESEAANKENLSILAEHKMNIAQPTPEVKAGLEKIGEKLANEWVKETGEEGQKILDAYRAAQ</sequence>
<reference evidence="3 4" key="1">
    <citation type="submission" date="2018-06" db="EMBL/GenBank/DDBJ databases">
        <authorList>
            <consortium name="Pathogen Informatics"/>
            <person name="Doyle S."/>
        </authorList>
    </citation>
    <scope>NUCLEOTIDE SEQUENCE [LARGE SCALE GENOMIC DNA]</scope>
    <source>
        <strain evidence="3 4">NCTC13337</strain>
    </source>
</reference>
<evidence type="ECO:0000313" key="4">
    <source>
        <dbReference type="Proteomes" id="UP000254601"/>
    </source>
</evidence>
<dbReference type="InterPro" id="IPR018389">
    <property type="entry name" value="DctP_fam"/>
</dbReference>
<organism evidence="3 4">
    <name type="scientific">Suttonella ornithocola</name>
    <dbReference type="NCBI Taxonomy" id="279832"/>
    <lineage>
        <taxon>Bacteria</taxon>
        <taxon>Pseudomonadati</taxon>
        <taxon>Pseudomonadota</taxon>
        <taxon>Gammaproteobacteria</taxon>
        <taxon>Cardiobacteriales</taxon>
        <taxon>Cardiobacteriaceae</taxon>
        <taxon>Suttonella</taxon>
    </lineage>
</organism>
<gene>
    <name evidence="3" type="ORF">NCTC13337_01039</name>
</gene>
<dbReference type="GO" id="GO:0055085">
    <property type="term" value="P:transmembrane transport"/>
    <property type="evidence" value="ECO:0007669"/>
    <property type="project" value="InterPro"/>
</dbReference>
<evidence type="ECO:0000256" key="1">
    <source>
        <dbReference type="ARBA" id="ARBA00022729"/>
    </source>
</evidence>
<dbReference type="OrthoDB" id="9783941at2"/>
<feature type="chain" id="PRO_5016731124" evidence="2">
    <location>
        <begin position="20"/>
        <end position="321"/>
    </location>
</feature>
<dbReference type="Gene3D" id="3.40.190.170">
    <property type="entry name" value="Bacterial extracellular solute-binding protein, family 7"/>
    <property type="match status" value="1"/>
</dbReference>